<evidence type="ECO:0000313" key="1">
    <source>
        <dbReference type="EMBL" id="MFD1785824.1"/>
    </source>
</evidence>
<proteinExistence type="predicted"/>
<gene>
    <name evidence="1" type="ORF">ACFSC0_20695</name>
</gene>
<dbReference type="InterPro" id="IPR036188">
    <property type="entry name" value="FAD/NAD-bd_sf"/>
</dbReference>
<accession>A0ABW4N733</accession>
<dbReference type="RefSeq" id="WP_377283403.1">
    <property type="nucleotide sequence ID" value="NZ_JBHRSI010000009.1"/>
</dbReference>
<sequence>MDEIEADYVIIGAGAAGMAFADTLLSETDASLALVDRRARPGGHWNDAYPFVRLHGPSLVYGAESRPLGSEAIEAVGINRGLLEQASGTEVLAYFDQLMRQRFLPSGRVTWLPLTDYRDGIATSRITGARTRLRATRKLVDATYADTRLPVTEPPSFAVSPEARCIPPHALPGAEGGEGFVVLGAGKTAMDTVVWLLEQGVAADNITWIRPRDPWLMPREKVQPSFDFFEPTIGALAGELEAARDAVSMADLFDRLEAAGLMTRIDRTVAPTMFRCAIVSAPELELLRRVEDVVRLGHVRAIESGRIVLDRGTIPTSPGRIHVNCTADGIPRRPATPVFQGERIVLQYVRRCSPCFSAAFIAHVEATFAGEAEKNALCGPVPAPDEPLDWLRMHLADAANRRAWSQSAQVQAWLAASRLDRFTGMIARAGREPTPERLAILQRYREAAGPALQRIAELTDQARAERRPATLEPA</sequence>
<keyword evidence="2" id="KW-1185">Reference proteome</keyword>
<reference evidence="2" key="1">
    <citation type="journal article" date="2019" name="Int. J. Syst. Evol. Microbiol.">
        <title>The Global Catalogue of Microorganisms (GCM) 10K type strain sequencing project: providing services to taxonomists for standard genome sequencing and annotation.</title>
        <authorList>
            <consortium name="The Broad Institute Genomics Platform"/>
            <consortium name="The Broad Institute Genome Sequencing Center for Infectious Disease"/>
            <person name="Wu L."/>
            <person name="Ma J."/>
        </authorList>
    </citation>
    <scope>NUCLEOTIDE SEQUENCE [LARGE SCALE GENOMIC DNA]</scope>
    <source>
        <strain evidence="2">DFY28</strain>
    </source>
</reference>
<comment type="caution">
    <text evidence="1">The sequence shown here is derived from an EMBL/GenBank/DDBJ whole genome shotgun (WGS) entry which is preliminary data.</text>
</comment>
<protein>
    <submittedName>
        <fullName evidence="1">NAD(P)-binding protein</fullName>
    </submittedName>
</protein>
<name>A0ABW4N733_9CAUL</name>
<dbReference type="Pfam" id="PF13450">
    <property type="entry name" value="NAD_binding_8"/>
    <property type="match status" value="1"/>
</dbReference>
<evidence type="ECO:0000313" key="2">
    <source>
        <dbReference type="Proteomes" id="UP001597237"/>
    </source>
</evidence>
<dbReference type="EMBL" id="JBHUEY010000012">
    <property type="protein sequence ID" value="MFD1785824.1"/>
    <property type="molecule type" value="Genomic_DNA"/>
</dbReference>
<dbReference type="SUPFAM" id="SSF51905">
    <property type="entry name" value="FAD/NAD(P)-binding domain"/>
    <property type="match status" value="2"/>
</dbReference>
<dbReference type="Proteomes" id="UP001597237">
    <property type="component" value="Unassembled WGS sequence"/>
</dbReference>
<dbReference type="Gene3D" id="3.50.50.60">
    <property type="entry name" value="FAD/NAD(P)-binding domain"/>
    <property type="match status" value="2"/>
</dbReference>
<organism evidence="1 2">
    <name type="scientific">Phenylobacterium terrae</name>
    <dbReference type="NCBI Taxonomy" id="2665495"/>
    <lineage>
        <taxon>Bacteria</taxon>
        <taxon>Pseudomonadati</taxon>
        <taxon>Pseudomonadota</taxon>
        <taxon>Alphaproteobacteria</taxon>
        <taxon>Caulobacterales</taxon>
        <taxon>Caulobacteraceae</taxon>
        <taxon>Phenylobacterium</taxon>
    </lineage>
</organism>